<dbReference type="RefSeq" id="XP_027609772.1">
    <property type="nucleotide sequence ID" value="XM_027753971.1"/>
</dbReference>
<evidence type="ECO:0000313" key="2">
    <source>
        <dbReference type="EMBL" id="GBE78859.1"/>
    </source>
</evidence>
<protein>
    <submittedName>
        <fullName evidence="2">Uncharacterized protein</fullName>
    </submittedName>
</protein>
<dbReference type="GeneID" id="38775776"/>
<organism evidence="2 3">
    <name type="scientific">Sparassis crispa</name>
    <dbReference type="NCBI Taxonomy" id="139825"/>
    <lineage>
        <taxon>Eukaryota</taxon>
        <taxon>Fungi</taxon>
        <taxon>Dikarya</taxon>
        <taxon>Basidiomycota</taxon>
        <taxon>Agaricomycotina</taxon>
        <taxon>Agaricomycetes</taxon>
        <taxon>Polyporales</taxon>
        <taxon>Sparassidaceae</taxon>
        <taxon>Sparassis</taxon>
    </lineage>
</organism>
<proteinExistence type="predicted"/>
<dbReference type="EMBL" id="BFAD01000002">
    <property type="protein sequence ID" value="GBE78859.1"/>
    <property type="molecule type" value="Genomic_DNA"/>
</dbReference>
<sequence>MQSLSGKTDPSTLSAVFSLVLPYQPPRNKLAAYVWRKRMLFESTTGLVYLEPWEKLFIFSVALIPSACLLFVFVLALTPMLEMASLYIRASLTSIEWALTYPGLFVRIPDSVPGEMQMWVARNLSRAL</sequence>
<dbReference type="InParanoid" id="A0A401G9N6"/>
<accession>A0A401G9N6</accession>
<dbReference type="STRING" id="139825.A0A401G9N6"/>
<gene>
    <name evidence="2" type="ORF">SCP_0200560</name>
</gene>
<name>A0A401G9N6_9APHY</name>
<comment type="caution">
    <text evidence="2">The sequence shown here is derived from an EMBL/GenBank/DDBJ whole genome shotgun (WGS) entry which is preliminary data.</text>
</comment>
<feature type="transmembrane region" description="Helical" evidence="1">
    <location>
        <begin position="56"/>
        <end position="77"/>
    </location>
</feature>
<keyword evidence="1" id="KW-0472">Membrane</keyword>
<reference evidence="2 3" key="1">
    <citation type="journal article" date="2018" name="Sci. Rep.">
        <title>Genome sequence of the cauliflower mushroom Sparassis crispa (Hanabiratake) and its association with beneficial usage.</title>
        <authorList>
            <person name="Kiyama R."/>
            <person name="Furutani Y."/>
            <person name="Kawaguchi K."/>
            <person name="Nakanishi T."/>
        </authorList>
    </citation>
    <scope>NUCLEOTIDE SEQUENCE [LARGE SCALE GENOMIC DNA]</scope>
</reference>
<evidence type="ECO:0000256" key="1">
    <source>
        <dbReference type="SAM" id="Phobius"/>
    </source>
</evidence>
<dbReference type="Proteomes" id="UP000287166">
    <property type="component" value="Unassembled WGS sequence"/>
</dbReference>
<keyword evidence="1" id="KW-0812">Transmembrane</keyword>
<keyword evidence="1" id="KW-1133">Transmembrane helix</keyword>
<dbReference type="AlphaFoldDB" id="A0A401G9N6"/>
<evidence type="ECO:0000313" key="3">
    <source>
        <dbReference type="Proteomes" id="UP000287166"/>
    </source>
</evidence>
<keyword evidence="3" id="KW-1185">Reference proteome</keyword>
<dbReference type="OrthoDB" id="202672at2759"/>